<dbReference type="CDD" id="cd08204">
    <property type="entry name" value="ArfGap"/>
    <property type="match status" value="1"/>
</dbReference>
<dbReference type="InterPro" id="IPR045258">
    <property type="entry name" value="ACAP1/2/3-like"/>
</dbReference>
<evidence type="ECO:0000313" key="7">
    <source>
        <dbReference type="EMBL" id="EPS65115.1"/>
    </source>
</evidence>
<dbReference type="InterPro" id="IPR037278">
    <property type="entry name" value="ARFGAP/RecO"/>
</dbReference>
<dbReference type="PROSITE" id="PS50297">
    <property type="entry name" value="ANK_REP_REGION"/>
    <property type="match status" value="2"/>
</dbReference>
<sequence length="368" mass="41289">FCYSPVSQGSYVGSPDHDVRTIQEYSSDNSTRNLMRATKSSLQLQAGLKNEKAMDALRKLPGNDKCADCGAPEPDWASLNLGILICIECSGIHRNLGVHISKARLLFNKCHCFLRISQVRSLTLDVKVWEPSVMALFLALGNVYVNSIWEGLLHASRTVQADELPIRTFETDKYKQFFCKPHHTDHISVKEKYIHAKYAEKRFLHKINDGQQPQHLLPVSEHLWESVRMNDKKSVYRLIVTWEADVNAIYDGNASKHVEPQDSENHPFVDNLFDGCSLLHLACQNSDVGMVELLLQNGANVNVCDSRGGTPLHHSLVRRKIGTAKLLLTRGANPEARDNDGRTPLQLLAESSIDDVELLALMKSANNR</sequence>
<dbReference type="Pfam" id="PF01412">
    <property type="entry name" value="ArfGap"/>
    <property type="match status" value="1"/>
</dbReference>
<dbReference type="InterPro" id="IPR002110">
    <property type="entry name" value="Ankyrin_rpt"/>
</dbReference>
<protein>
    <recommendedName>
        <fullName evidence="6">Arf-GAP domain-containing protein</fullName>
    </recommendedName>
</protein>
<proteinExistence type="predicted"/>
<dbReference type="InterPro" id="IPR038508">
    <property type="entry name" value="ArfGAP_dom_sf"/>
</dbReference>
<dbReference type="PROSITE" id="PS50088">
    <property type="entry name" value="ANK_REPEAT"/>
    <property type="match status" value="2"/>
</dbReference>
<dbReference type="AlphaFoldDB" id="S8CE26"/>
<feature type="domain" description="Arf-GAP" evidence="6">
    <location>
        <begin position="51"/>
        <end position="211"/>
    </location>
</feature>
<evidence type="ECO:0000313" key="8">
    <source>
        <dbReference type="Proteomes" id="UP000015453"/>
    </source>
</evidence>
<evidence type="ECO:0000259" key="6">
    <source>
        <dbReference type="PROSITE" id="PS50115"/>
    </source>
</evidence>
<dbReference type="Gene3D" id="1.10.220.150">
    <property type="entry name" value="Arf GTPase activating protein"/>
    <property type="match status" value="1"/>
</dbReference>
<dbReference type="GO" id="GO:0005096">
    <property type="term" value="F:GTPase activator activity"/>
    <property type="evidence" value="ECO:0007669"/>
    <property type="project" value="InterPro"/>
</dbReference>
<dbReference type="Gene3D" id="1.25.40.20">
    <property type="entry name" value="Ankyrin repeat-containing domain"/>
    <property type="match status" value="1"/>
</dbReference>
<dbReference type="EMBL" id="AUSU01004417">
    <property type="protein sequence ID" value="EPS65115.1"/>
    <property type="molecule type" value="Genomic_DNA"/>
</dbReference>
<dbReference type="SMART" id="SM00105">
    <property type="entry name" value="ArfGap"/>
    <property type="match status" value="1"/>
</dbReference>
<evidence type="ECO:0000256" key="2">
    <source>
        <dbReference type="ARBA" id="ARBA00022771"/>
    </source>
</evidence>
<dbReference type="GO" id="GO:0008270">
    <property type="term" value="F:zinc ion binding"/>
    <property type="evidence" value="ECO:0007669"/>
    <property type="project" value="UniProtKB-KW"/>
</dbReference>
<dbReference type="PROSITE" id="PS50115">
    <property type="entry name" value="ARFGAP"/>
    <property type="match status" value="1"/>
</dbReference>
<keyword evidence="2 5" id="KW-0863">Zinc-finger</keyword>
<comment type="caution">
    <text evidence="7">The sequence shown here is derived from an EMBL/GenBank/DDBJ whole genome shotgun (WGS) entry which is preliminary data.</text>
</comment>
<evidence type="ECO:0000256" key="3">
    <source>
        <dbReference type="ARBA" id="ARBA00022833"/>
    </source>
</evidence>
<dbReference type="SMART" id="SM00248">
    <property type="entry name" value="ANK"/>
    <property type="match status" value="3"/>
</dbReference>
<dbReference type="Pfam" id="PF12796">
    <property type="entry name" value="Ank_2"/>
    <property type="match status" value="1"/>
</dbReference>
<dbReference type="PRINTS" id="PR00405">
    <property type="entry name" value="REVINTRACTNG"/>
</dbReference>
<name>S8CE26_9LAMI</name>
<dbReference type="SUPFAM" id="SSF57863">
    <property type="entry name" value="ArfGap/RecO-like zinc finger"/>
    <property type="match status" value="1"/>
</dbReference>
<gene>
    <name evidence="7" type="ORF">M569_09665</name>
</gene>
<keyword evidence="3" id="KW-0862">Zinc</keyword>
<dbReference type="Proteomes" id="UP000015453">
    <property type="component" value="Unassembled WGS sequence"/>
</dbReference>
<organism evidence="7 8">
    <name type="scientific">Genlisea aurea</name>
    <dbReference type="NCBI Taxonomy" id="192259"/>
    <lineage>
        <taxon>Eukaryota</taxon>
        <taxon>Viridiplantae</taxon>
        <taxon>Streptophyta</taxon>
        <taxon>Embryophyta</taxon>
        <taxon>Tracheophyta</taxon>
        <taxon>Spermatophyta</taxon>
        <taxon>Magnoliopsida</taxon>
        <taxon>eudicotyledons</taxon>
        <taxon>Gunneridae</taxon>
        <taxon>Pentapetalae</taxon>
        <taxon>asterids</taxon>
        <taxon>lamiids</taxon>
        <taxon>Lamiales</taxon>
        <taxon>Lentibulariaceae</taxon>
        <taxon>Genlisea</taxon>
    </lineage>
</organism>
<feature type="non-terminal residue" evidence="7">
    <location>
        <position position="1"/>
    </location>
</feature>
<keyword evidence="8" id="KW-1185">Reference proteome</keyword>
<evidence type="ECO:0000256" key="5">
    <source>
        <dbReference type="PROSITE-ProRule" id="PRU00288"/>
    </source>
</evidence>
<feature type="repeat" description="ANK" evidence="4">
    <location>
        <begin position="307"/>
        <end position="339"/>
    </location>
</feature>
<dbReference type="InterPro" id="IPR036770">
    <property type="entry name" value="Ankyrin_rpt-contain_sf"/>
</dbReference>
<evidence type="ECO:0000256" key="4">
    <source>
        <dbReference type="PROSITE-ProRule" id="PRU00023"/>
    </source>
</evidence>
<keyword evidence="4" id="KW-0040">ANK repeat</keyword>
<accession>S8CE26</accession>
<dbReference type="SUPFAM" id="SSF48403">
    <property type="entry name" value="Ankyrin repeat"/>
    <property type="match status" value="1"/>
</dbReference>
<evidence type="ECO:0000256" key="1">
    <source>
        <dbReference type="ARBA" id="ARBA00022723"/>
    </source>
</evidence>
<dbReference type="InterPro" id="IPR001164">
    <property type="entry name" value="ArfGAP_dom"/>
</dbReference>
<dbReference type="PANTHER" id="PTHR23180">
    <property type="entry name" value="CENTAURIN/ARF"/>
    <property type="match status" value="1"/>
</dbReference>
<feature type="repeat" description="ANK" evidence="4">
    <location>
        <begin position="274"/>
        <end position="306"/>
    </location>
</feature>
<dbReference type="PANTHER" id="PTHR23180:SF403">
    <property type="entry name" value="ADP-RIBOSYLATION FACTOR GTPASE-ACTIVATING PROTEIN AGD3-LIKE"/>
    <property type="match status" value="1"/>
</dbReference>
<reference evidence="7 8" key="1">
    <citation type="journal article" date="2013" name="BMC Genomics">
        <title>The miniature genome of a carnivorous plant Genlisea aurea contains a low number of genes and short non-coding sequences.</title>
        <authorList>
            <person name="Leushkin E.V."/>
            <person name="Sutormin R.A."/>
            <person name="Nabieva E.R."/>
            <person name="Penin A.A."/>
            <person name="Kondrashov A.S."/>
            <person name="Logacheva M.D."/>
        </authorList>
    </citation>
    <scope>NUCLEOTIDE SEQUENCE [LARGE SCALE GENOMIC DNA]</scope>
</reference>
<keyword evidence="1" id="KW-0479">Metal-binding</keyword>
<dbReference type="OrthoDB" id="194358at2759"/>